<name>A0ACC2SUZ2_9FUNG</name>
<sequence length="225" mass="25294">MAKAFLIGILYASVSSKTLREHCALTKNRDIVSLSSRSPAEALNSSCSDESCLPRHEDVEGCKAIYLDFTPKTGRITSQFVDTLLTGSDSTRSFDGINVKIDSDYEIHHLEFLLRDKSRMHMITVAYDYFLTRTSIFNEVAKSGKLRHVLLLLKAKDVHDFNVSQIGFLRKGLSLATKGEAAARKLNQFTLPCRVYPFYEEELADNPTFLSLNVFSFIKANLSHS</sequence>
<dbReference type="Proteomes" id="UP001165960">
    <property type="component" value="Unassembled WGS sequence"/>
</dbReference>
<evidence type="ECO:0000313" key="2">
    <source>
        <dbReference type="Proteomes" id="UP001165960"/>
    </source>
</evidence>
<evidence type="ECO:0000313" key="1">
    <source>
        <dbReference type="EMBL" id="KAJ9066196.1"/>
    </source>
</evidence>
<proteinExistence type="predicted"/>
<comment type="caution">
    <text evidence="1">The sequence shown here is derived from an EMBL/GenBank/DDBJ whole genome shotgun (WGS) entry which is preliminary data.</text>
</comment>
<keyword evidence="2" id="KW-1185">Reference proteome</keyword>
<reference evidence="1" key="1">
    <citation type="submission" date="2022-04" db="EMBL/GenBank/DDBJ databases">
        <title>Genome of the entomopathogenic fungus Entomophthora muscae.</title>
        <authorList>
            <person name="Elya C."/>
            <person name="Lovett B.R."/>
            <person name="Lee E."/>
            <person name="Macias A.M."/>
            <person name="Hajek A.E."/>
            <person name="De Bivort B.L."/>
            <person name="Kasson M.T."/>
            <person name="De Fine Licht H.H."/>
            <person name="Stajich J.E."/>
        </authorList>
    </citation>
    <scope>NUCLEOTIDE SEQUENCE</scope>
    <source>
        <strain evidence="1">Berkeley</strain>
    </source>
</reference>
<accession>A0ACC2SUZ2</accession>
<gene>
    <name evidence="1" type="ORF">DSO57_1011971</name>
</gene>
<dbReference type="EMBL" id="QTSX02004302">
    <property type="protein sequence ID" value="KAJ9066196.1"/>
    <property type="molecule type" value="Genomic_DNA"/>
</dbReference>
<protein>
    <submittedName>
        <fullName evidence="1">Uncharacterized protein</fullName>
    </submittedName>
</protein>
<organism evidence="1 2">
    <name type="scientific">Entomophthora muscae</name>
    <dbReference type="NCBI Taxonomy" id="34485"/>
    <lineage>
        <taxon>Eukaryota</taxon>
        <taxon>Fungi</taxon>
        <taxon>Fungi incertae sedis</taxon>
        <taxon>Zoopagomycota</taxon>
        <taxon>Entomophthoromycotina</taxon>
        <taxon>Entomophthoromycetes</taxon>
        <taxon>Entomophthorales</taxon>
        <taxon>Entomophthoraceae</taxon>
        <taxon>Entomophthora</taxon>
    </lineage>
</organism>